<name>A0ABS4JFM2_9BACL</name>
<reference evidence="1 2" key="1">
    <citation type="submission" date="2021-03" db="EMBL/GenBank/DDBJ databases">
        <title>Genomic Encyclopedia of Type Strains, Phase IV (KMG-IV): sequencing the most valuable type-strain genomes for metagenomic binning, comparative biology and taxonomic classification.</title>
        <authorList>
            <person name="Goeker M."/>
        </authorList>
    </citation>
    <scope>NUCLEOTIDE SEQUENCE [LARGE SCALE GENOMIC DNA]</scope>
    <source>
        <strain evidence="1 2">DSM 26806</strain>
    </source>
</reference>
<proteinExistence type="predicted"/>
<comment type="caution">
    <text evidence="1">The sequence shown here is derived from an EMBL/GenBank/DDBJ whole genome shotgun (WGS) entry which is preliminary data.</text>
</comment>
<dbReference type="EMBL" id="JAGGLD010000001">
    <property type="protein sequence ID" value="MBP1999766.1"/>
    <property type="molecule type" value="Genomic_DNA"/>
</dbReference>
<protein>
    <submittedName>
        <fullName evidence="1">Uncharacterized protein</fullName>
    </submittedName>
</protein>
<sequence>MDKVIKQYFNVDKKFTAIIFYPPSDDYIITIKIDEFKELFAEPLQKALDQDTNPIDEIRTFDPENKLGYNNLL</sequence>
<gene>
    <name evidence="1" type="ORF">J2Z69_000785</name>
</gene>
<evidence type="ECO:0000313" key="2">
    <source>
        <dbReference type="Proteomes" id="UP001519288"/>
    </source>
</evidence>
<organism evidence="1 2">
    <name type="scientific">Paenibacillus shirakamiensis</name>
    <dbReference type="NCBI Taxonomy" id="1265935"/>
    <lineage>
        <taxon>Bacteria</taxon>
        <taxon>Bacillati</taxon>
        <taxon>Bacillota</taxon>
        <taxon>Bacilli</taxon>
        <taxon>Bacillales</taxon>
        <taxon>Paenibacillaceae</taxon>
        <taxon>Paenibacillus</taxon>
    </lineage>
</organism>
<dbReference type="RefSeq" id="WP_209859286.1">
    <property type="nucleotide sequence ID" value="NZ_JAGGLD010000001.1"/>
</dbReference>
<keyword evidence="2" id="KW-1185">Reference proteome</keyword>
<dbReference type="Proteomes" id="UP001519288">
    <property type="component" value="Unassembled WGS sequence"/>
</dbReference>
<evidence type="ECO:0000313" key="1">
    <source>
        <dbReference type="EMBL" id="MBP1999766.1"/>
    </source>
</evidence>
<accession>A0ABS4JFM2</accession>